<organism evidence="1 2">
    <name type="scientific">Daphnia magna</name>
    <dbReference type="NCBI Taxonomy" id="35525"/>
    <lineage>
        <taxon>Eukaryota</taxon>
        <taxon>Metazoa</taxon>
        <taxon>Ecdysozoa</taxon>
        <taxon>Arthropoda</taxon>
        <taxon>Crustacea</taxon>
        <taxon>Branchiopoda</taxon>
        <taxon>Diplostraca</taxon>
        <taxon>Cladocera</taxon>
        <taxon>Anomopoda</taxon>
        <taxon>Daphniidae</taxon>
        <taxon>Daphnia</taxon>
    </lineage>
</organism>
<accession>A0ABQ9ZEZ7</accession>
<evidence type="ECO:0000313" key="2">
    <source>
        <dbReference type="Proteomes" id="UP001234178"/>
    </source>
</evidence>
<evidence type="ECO:0000313" key="1">
    <source>
        <dbReference type="EMBL" id="KAK4011504.1"/>
    </source>
</evidence>
<proteinExistence type="predicted"/>
<dbReference type="EMBL" id="JAOYFB010000003">
    <property type="protein sequence ID" value="KAK4011504.1"/>
    <property type="molecule type" value="Genomic_DNA"/>
</dbReference>
<keyword evidence="2" id="KW-1185">Reference proteome</keyword>
<dbReference type="Proteomes" id="UP001234178">
    <property type="component" value="Unassembled WGS sequence"/>
</dbReference>
<protein>
    <submittedName>
        <fullName evidence="1">Uncharacterized protein</fullName>
    </submittedName>
</protein>
<sequence length="93" mass="10615">MPANFLRDIVTSLLDTGIFCHSYPLSCQPCSTCYSLRDIFDLRWLVLVTLLYPFKTVAVHSFSVSLQLEIGRGSLTNEHQNLKSTIFNYDILL</sequence>
<reference evidence="1 2" key="1">
    <citation type="journal article" date="2023" name="Nucleic Acids Res.">
        <title>The hologenome of Daphnia magna reveals possible DNA methylation and microbiome-mediated evolution of the host genome.</title>
        <authorList>
            <person name="Chaturvedi A."/>
            <person name="Li X."/>
            <person name="Dhandapani V."/>
            <person name="Marshall H."/>
            <person name="Kissane S."/>
            <person name="Cuenca-Cambronero M."/>
            <person name="Asole G."/>
            <person name="Calvet F."/>
            <person name="Ruiz-Romero M."/>
            <person name="Marangio P."/>
            <person name="Guigo R."/>
            <person name="Rago D."/>
            <person name="Mirbahai L."/>
            <person name="Eastwood N."/>
            <person name="Colbourne J.K."/>
            <person name="Zhou J."/>
            <person name="Mallon E."/>
            <person name="Orsini L."/>
        </authorList>
    </citation>
    <scope>NUCLEOTIDE SEQUENCE [LARGE SCALE GENOMIC DNA]</scope>
    <source>
        <strain evidence="1">LRV0_1</strain>
    </source>
</reference>
<gene>
    <name evidence="1" type="ORF">OUZ56_020621</name>
</gene>
<name>A0ABQ9ZEZ7_9CRUS</name>
<comment type="caution">
    <text evidence="1">The sequence shown here is derived from an EMBL/GenBank/DDBJ whole genome shotgun (WGS) entry which is preliminary data.</text>
</comment>